<reference evidence="1" key="1">
    <citation type="submission" date="2023-03" db="EMBL/GenBank/DDBJ databases">
        <title>Near-Complete genome sequence of Lipomyces tetrasporous NRRL Y-64009, an oleaginous yeast capable of growing on lignocellulosic hydrolysates.</title>
        <authorList>
            <consortium name="Lawrence Berkeley National Laboratory"/>
            <person name="Jagtap S.S."/>
            <person name="Liu J.-J."/>
            <person name="Walukiewicz H.E."/>
            <person name="Pangilinan J."/>
            <person name="Lipzen A."/>
            <person name="Ahrendt S."/>
            <person name="Koriabine M."/>
            <person name="Cobaugh K."/>
            <person name="Salamov A."/>
            <person name="Yoshinaga Y."/>
            <person name="Ng V."/>
            <person name="Daum C."/>
            <person name="Grigoriev I.V."/>
            <person name="Slininger P.J."/>
            <person name="Dien B.S."/>
            <person name="Jin Y.-S."/>
            <person name="Rao C.V."/>
        </authorList>
    </citation>
    <scope>NUCLEOTIDE SEQUENCE</scope>
    <source>
        <strain evidence="1">NRRL Y-64009</strain>
    </source>
</reference>
<evidence type="ECO:0000313" key="2">
    <source>
        <dbReference type="Proteomes" id="UP001217417"/>
    </source>
</evidence>
<dbReference type="AlphaFoldDB" id="A0AAD7QUI5"/>
<proteinExistence type="predicted"/>
<gene>
    <name evidence="1" type="ORF">POJ06DRAFT_69368</name>
</gene>
<dbReference type="RefSeq" id="XP_056045139.1">
    <property type="nucleotide sequence ID" value="XM_056191408.1"/>
</dbReference>
<keyword evidence="2" id="KW-1185">Reference proteome</keyword>
<dbReference type="Proteomes" id="UP001217417">
    <property type="component" value="Unassembled WGS sequence"/>
</dbReference>
<comment type="caution">
    <text evidence="1">The sequence shown here is derived from an EMBL/GenBank/DDBJ whole genome shotgun (WGS) entry which is preliminary data.</text>
</comment>
<evidence type="ECO:0000313" key="1">
    <source>
        <dbReference type="EMBL" id="KAJ8101689.1"/>
    </source>
</evidence>
<dbReference type="GeneID" id="80886574"/>
<accession>A0AAD7QUI5</accession>
<protein>
    <submittedName>
        <fullName evidence="1">Uncharacterized protein</fullName>
    </submittedName>
</protein>
<name>A0AAD7QUI5_9ASCO</name>
<dbReference type="EMBL" id="JARPMG010000003">
    <property type="protein sequence ID" value="KAJ8101689.1"/>
    <property type="molecule type" value="Genomic_DNA"/>
</dbReference>
<organism evidence="1 2">
    <name type="scientific">Lipomyces tetrasporus</name>
    <dbReference type="NCBI Taxonomy" id="54092"/>
    <lineage>
        <taxon>Eukaryota</taxon>
        <taxon>Fungi</taxon>
        <taxon>Dikarya</taxon>
        <taxon>Ascomycota</taxon>
        <taxon>Saccharomycotina</taxon>
        <taxon>Lipomycetes</taxon>
        <taxon>Lipomycetales</taxon>
        <taxon>Lipomycetaceae</taxon>
        <taxon>Lipomyces</taxon>
    </lineage>
</organism>
<sequence>MEVSDDGILFLALLFGSGLLDLYDLDLVYITHFLDSLFLRKSIFNPKRRDTIKLKFKVWVLVGWKSQQWDHELYPLREEIRVGK</sequence>